<keyword evidence="5" id="KW-0136">Cellulose degradation</keyword>
<evidence type="ECO:0000256" key="6">
    <source>
        <dbReference type="SAM" id="SignalP"/>
    </source>
</evidence>
<dbReference type="EC" id="1.14.99.56" evidence="5"/>
<dbReference type="EMBL" id="MU002010">
    <property type="protein sequence ID" value="KAF2791623.1"/>
    <property type="molecule type" value="Genomic_DNA"/>
</dbReference>
<proteinExistence type="predicted"/>
<organism evidence="8 9">
    <name type="scientific">Melanomma pulvis-pyrius CBS 109.77</name>
    <dbReference type="NCBI Taxonomy" id="1314802"/>
    <lineage>
        <taxon>Eukaryota</taxon>
        <taxon>Fungi</taxon>
        <taxon>Dikarya</taxon>
        <taxon>Ascomycota</taxon>
        <taxon>Pezizomycotina</taxon>
        <taxon>Dothideomycetes</taxon>
        <taxon>Pleosporomycetidae</taxon>
        <taxon>Pleosporales</taxon>
        <taxon>Melanommataceae</taxon>
        <taxon>Melanomma</taxon>
    </lineage>
</organism>
<keyword evidence="5" id="KW-0624">Polysaccharide degradation</keyword>
<dbReference type="GO" id="GO:0030248">
    <property type="term" value="F:cellulose binding"/>
    <property type="evidence" value="ECO:0007669"/>
    <property type="project" value="UniProtKB-UniRule"/>
</dbReference>
<dbReference type="InterPro" id="IPR005103">
    <property type="entry name" value="AA9_LPMO"/>
</dbReference>
<keyword evidence="9" id="KW-1185">Reference proteome</keyword>
<comment type="cofactor">
    <cofactor evidence="1">
        <name>Cu(2+)</name>
        <dbReference type="ChEBI" id="CHEBI:29036"/>
    </cofactor>
</comment>
<evidence type="ECO:0000256" key="2">
    <source>
        <dbReference type="ARBA" id="ARBA00004613"/>
    </source>
</evidence>
<keyword evidence="5" id="KW-0119">Carbohydrate metabolism</keyword>
<reference evidence="8" key="1">
    <citation type="journal article" date="2020" name="Stud. Mycol.">
        <title>101 Dothideomycetes genomes: a test case for predicting lifestyles and emergence of pathogens.</title>
        <authorList>
            <person name="Haridas S."/>
            <person name="Albert R."/>
            <person name="Binder M."/>
            <person name="Bloem J."/>
            <person name="Labutti K."/>
            <person name="Salamov A."/>
            <person name="Andreopoulos B."/>
            <person name="Baker S."/>
            <person name="Barry K."/>
            <person name="Bills G."/>
            <person name="Bluhm B."/>
            <person name="Cannon C."/>
            <person name="Castanera R."/>
            <person name="Culley D."/>
            <person name="Daum C."/>
            <person name="Ezra D."/>
            <person name="Gonzalez J."/>
            <person name="Henrissat B."/>
            <person name="Kuo A."/>
            <person name="Liang C."/>
            <person name="Lipzen A."/>
            <person name="Lutzoni F."/>
            <person name="Magnuson J."/>
            <person name="Mondo S."/>
            <person name="Nolan M."/>
            <person name="Ohm R."/>
            <person name="Pangilinan J."/>
            <person name="Park H.-J."/>
            <person name="Ramirez L."/>
            <person name="Alfaro M."/>
            <person name="Sun H."/>
            <person name="Tritt A."/>
            <person name="Yoshinaga Y."/>
            <person name="Zwiers L.-H."/>
            <person name="Turgeon B."/>
            <person name="Goodwin S."/>
            <person name="Spatafora J."/>
            <person name="Crous P."/>
            <person name="Grigoriev I."/>
        </authorList>
    </citation>
    <scope>NUCLEOTIDE SEQUENCE</scope>
    <source>
        <strain evidence="8">CBS 109.77</strain>
    </source>
</reference>
<evidence type="ECO:0000256" key="1">
    <source>
        <dbReference type="ARBA" id="ARBA00001973"/>
    </source>
</evidence>
<dbReference type="Pfam" id="PF03443">
    <property type="entry name" value="AA9"/>
    <property type="match status" value="1"/>
</dbReference>
<feature type="domain" description="Auxiliary Activity family 9 catalytic" evidence="7">
    <location>
        <begin position="20"/>
        <end position="270"/>
    </location>
</feature>
<keyword evidence="8" id="KW-0503">Monooxygenase</keyword>
<sequence length="302" mass="34090">MTSAFFIAALAATIPLAQAHFTFVRIAVNDEWQAPTRYIRNKTEPYTEPSTPGQSDPFQNIRWYNFPTYASDNPNSVRCGRDNMAHAASTETLKVKAGDKIEMAHQRVEPSEWQDNQWYGCPDKRGTCHPEWLQDINHPGPLLVHLSAPPAGSDVRSYDGAGEWVKIHTLGLELNNSDPAAPVNWLPYNYEKQPPHFVFNIPRQTPAGQYLMRVDIVWSDFYYEGVRHNSSQLYPSCVQIEVEGDSTTVLPKGVHIPEIFAPDAPGMTTSQQMYNLKKLDSNFTYPGGPLWDGQKLIEDKPI</sequence>
<evidence type="ECO:0000256" key="4">
    <source>
        <dbReference type="ARBA" id="ARBA00023157"/>
    </source>
</evidence>
<comment type="domain">
    <text evidence="5">Has a modular structure: an endo-beta-1,4-glucanase catalytic module at the N-terminus, a linker rich in serines and threonines, and a C-terminal carbohydrate-binding module (CBM).</text>
</comment>
<feature type="chain" id="PRO_5025500671" description="AA9 family lytic polysaccharide monooxygenase" evidence="6">
    <location>
        <begin position="20"/>
        <end position="302"/>
    </location>
</feature>
<keyword evidence="4 5" id="KW-1015">Disulfide bond</keyword>
<name>A0A6A6X662_9PLEO</name>
<dbReference type="GO" id="GO:0008810">
    <property type="term" value="F:cellulase activity"/>
    <property type="evidence" value="ECO:0007669"/>
    <property type="project" value="UniProtKB-UniRule"/>
</dbReference>
<dbReference type="PANTHER" id="PTHR33353">
    <property type="entry name" value="PUTATIVE (AFU_ORTHOLOGUE AFUA_1G12560)-RELATED"/>
    <property type="match status" value="1"/>
</dbReference>
<keyword evidence="6" id="KW-0732">Signal</keyword>
<keyword evidence="8" id="KW-0560">Oxidoreductase</keyword>
<evidence type="ECO:0000256" key="5">
    <source>
        <dbReference type="RuleBase" id="RU368122"/>
    </source>
</evidence>
<gene>
    <name evidence="8" type="ORF">K505DRAFT_326723</name>
</gene>
<dbReference type="InterPro" id="IPR049892">
    <property type="entry name" value="AA9"/>
</dbReference>
<dbReference type="GO" id="GO:0030245">
    <property type="term" value="P:cellulose catabolic process"/>
    <property type="evidence" value="ECO:0007669"/>
    <property type="project" value="UniProtKB-UniRule"/>
</dbReference>
<protein>
    <recommendedName>
        <fullName evidence="5">AA9 family lytic polysaccharide monooxygenase</fullName>
        <ecNumber evidence="5">1.14.99.56</ecNumber>
    </recommendedName>
    <alternativeName>
        <fullName evidence="5">Endo-beta-1,4-glucanase</fullName>
    </alternativeName>
    <alternativeName>
        <fullName evidence="5">Glycosyl hydrolase 61 family protein</fullName>
    </alternativeName>
</protein>
<comment type="subcellular location">
    <subcellularLocation>
        <location evidence="2 5">Secreted</location>
    </subcellularLocation>
</comment>
<feature type="signal peptide" evidence="6">
    <location>
        <begin position="1"/>
        <end position="19"/>
    </location>
</feature>
<comment type="function">
    <text evidence="5">Lytic polysaccharide monooxygenase (LMPO) that depolymerizes crystalline and amorphous polysaccharides via the oxidation of scissile alpha- or beta-(1-4)-glycosidic bonds, yielding C1 and/or C4 oxidation products. Catalysis by LPMOs requires the reduction of the active-site copper from Cu(II) to Cu(I) by a reducing agent and H(2)O(2) or O(2) as a cosubstrate.</text>
</comment>
<dbReference type="PANTHER" id="PTHR33353:SF2">
    <property type="entry name" value="ENDO-BETA-1,4-GLUCANASE D"/>
    <property type="match status" value="1"/>
</dbReference>
<dbReference type="GO" id="GO:0004497">
    <property type="term" value="F:monooxygenase activity"/>
    <property type="evidence" value="ECO:0007669"/>
    <property type="project" value="UniProtKB-KW"/>
</dbReference>
<accession>A0A6A6X662</accession>
<comment type="catalytic activity">
    <reaction evidence="5">
        <text>[(1-&gt;4)-beta-D-glucosyl]n+m + reduced acceptor + O2 = 4-dehydro-beta-D-glucosyl-[(1-&gt;4)-beta-D-glucosyl]n-1 + [(1-&gt;4)-beta-D-glucosyl]m + acceptor + H2O.</text>
        <dbReference type="EC" id="1.14.99.56"/>
    </reaction>
</comment>
<evidence type="ECO:0000313" key="8">
    <source>
        <dbReference type="EMBL" id="KAF2791623.1"/>
    </source>
</evidence>
<dbReference type="Proteomes" id="UP000799757">
    <property type="component" value="Unassembled WGS sequence"/>
</dbReference>
<evidence type="ECO:0000256" key="3">
    <source>
        <dbReference type="ARBA" id="ARBA00022525"/>
    </source>
</evidence>
<dbReference type="Gene3D" id="2.70.50.70">
    <property type="match status" value="1"/>
</dbReference>
<dbReference type="AlphaFoldDB" id="A0A6A6X662"/>
<dbReference type="GO" id="GO:0005576">
    <property type="term" value="C:extracellular region"/>
    <property type="evidence" value="ECO:0007669"/>
    <property type="project" value="UniProtKB-SubCell"/>
</dbReference>
<evidence type="ECO:0000313" key="9">
    <source>
        <dbReference type="Proteomes" id="UP000799757"/>
    </source>
</evidence>
<evidence type="ECO:0000259" key="7">
    <source>
        <dbReference type="Pfam" id="PF03443"/>
    </source>
</evidence>
<dbReference type="OrthoDB" id="3496539at2759"/>
<keyword evidence="3 5" id="KW-0964">Secreted</keyword>